<feature type="region of interest" description="Disordered" evidence="1">
    <location>
        <begin position="849"/>
        <end position="890"/>
    </location>
</feature>
<dbReference type="AlphaFoldDB" id="A0AAD4BPR2"/>
<reference evidence="3" key="1">
    <citation type="submission" date="2019-10" db="EMBL/GenBank/DDBJ databases">
        <authorList>
            <consortium name="DOE Joint Genome Institute"/>
            <person name="Kuo A."/>
            <person name="Miyauchi S."/>
            <person name="Kiss E."/>
            <person name="Drula E."/>
            <person name="Kohler A."/>
            <person name="Sanchez-Garcia M."/>
            <person name="Andreopoulos B."/>
            <person name="Barry K.W."/>
            <person name="Bonito G."/>
            <person name="Buee M."/>
            <person name="Carver A."/>
            <person name="Chen C."/>
            <person name="Cichocki N."/>
            <person name="Clum A."/>
            <person name="Culley D."/>
            <person name="Crous P.W."/>
            <person name="Fauchery L."/>
            <person name="Girlanda M."/>
            <person name="Hayes R."/>
            <person name="Keri Z."/>
            <person name="LaButti K."/>
            <person name="Lipzen A."/>
            <person name="Lombard V."/>
            <person name="Magnuson J."/>
            <person name="Maillard F."/>
            <person name="Morin E."/>
            <person name="Murat C."/>
            <person name="Nolan M."/>
            <person name="Ohm R."/>
            <person name="Pangilinan J."/>
            <person name="Pereira M."/>
            <person name="Perotto S."/>
            <person name="Peter M."/>
            <person name="Riley R."/>
            <person name="Sitrit Y."/>
            <person name="Stielow B."/>
            <person name="Szollosi G."/>
            <person name="Zifcakova L."/>
            <person name="Stursova M."/>
            <person name="Spatafora J.W."/>
            <person name="Tedersoo L."/>
            <person name="Vaario L.-M."/>
            <person name="Yamada A."/>
            <person name="Yan M."/>
            <person name="Wang P."/>
            <person name="Xu J."/>
            <person name="Bruns T."/>
            <person name="Baldrian P."/>
            <person name="Vilgalys R."/>
            <person name="Henrissat B."/>
            <person name="Grigoriev I.V."/>
            <person name="Hibbett D."/>
            <person name="Nagy L.G."/>
            <person name="Martin F.M."/>
        </authorList>
    </citation>
    <scope>NUCLEOTIDE SEQUENCE</scope>
    <source>
        <strain evidence="3">BED1</strain>
    </source>
</reference>
<name>A0AAD4BPR2_BOLED</name>
<feature type="region of interest" description="Disordered" evidence="1">
    <location>
        <begin position="67"/>
        <end position="104"/>
    </location>
</feature>
<keyword evidence="4" id="KW-1185">Reference proteome</keyword>
<proteinExistence type="predicted"/>
<comment type="caution">
    <text evidence="3">The sequence shown here is derived from an EMBL/GenBank/DDBJ whole genome shotgun (WGS) entry which is preliminary data.</text>
</comment>
<evidence type="ECO:0000256" key="1">
    <source>
        <dbReference type="SAM" id="MobiDB-lite"/>
    </source>
</evidence>
<dbReference type="InterPro" id="IPR049233">
    <property type="entry name" value="DUF6830"/>
</dbReference>
<feature type="compositionally biased region" description="Low complexity" evidence="1">
    <location>
        <begin position="535"/>
        <end position="550"/>
    </location>
</feature>
<feature type="compositionally biased region" description="Basic and acidic residues" evidence="1">
    <location>
        <begin position="661"/>
        <end position="670"/>
    </location>
</feature>
<feature type="region of interest" description="Disordered" evidence="1">
    <location>
        <begin position="646"/>
        <end position="675"/>
    </location>
</feature>
<gene>
    <name evidence="3" type="ORF">L210DRAFT_3505927</name>
</gene>
<sequence>MQSVAPSVSQIGVPVQWSADTTEHAHVEVIKDPAASTNHHNFDSQICRYLDRIERCQAFETATRLSSTLRNGPDNGQDIPDSEVNLAAGDVDDPSAEDEDSEEHPTALLNDIWAPKCPVPNFFSIAQTLLTAVPGSIPHPIRTFMSGPTAFRLNYDPSIKRIAIDQAAEMFNIPDLCPAIADYLGREGPYAQNFHSFGGQRRAHADVHLPFSEIQVWYKVRLQQKLHHDRTSVGLVFTINAHPANHAWEYGRRDAAILHIDGRHEWPSSGLTVVIPNNIVRSRELSASTRSPSDLKWPCHLRMRRQSKAYQGFIKKEPVMKSPLVSTEEEHPPPPMIDLIPRAKAALVAPPLRLAPPSPLPINHSMSLEPCTNPLDIPLGRSTHVERARQEHQMDEVEADVNMTPSSPSPAKKPARSKHSNRDSLIPRFELQLPRDESSPKISHGTFSTADPFSISNVKEEVGELSFTSFDDPLDPTNLSISQSEVSLSNLDLEAELQMVLNPPPSDNTDAVPRLLDLIPHNASFTTSTPPLPNPHSFSTSGSFHSPSPSEAMPRLSDSLLNISSRPTGSPALRSVSPSMRTGSPLREVASAQELYSECMPRTRISREDAHMRLMRKRSMESPLGSPAPGSPVPHVEPLTAEKMDGRINDGQSNVAPDVGGSDREDERCLDTTPGTVDVSAELAIIQTVEKRTINSATANVDGQEDVEHNEEDTTDAEPLRSQSTPPRLPQSSFGSSGPSTKKPNARSQVRTELVTEGIKTGQSSANPSSDTGDDSMQTEIDMDLSMDDFRSAPISQPSQPLPLPIQRAATDSVVYMGPSFRSPVEEQAAPALPTKDAIRAREQLILEKRRQARRRDQEESVVYYTPPRPTSMPPSADRPSRRRTRSTGDADSILSIVRVITGSASMRLFLPRADAEQVSHTSFAGDVNSGKAWKAVRCPSDMNEYAKQIREYRSQEKPIQEEPEPELDDSGNATAMACPFPAHLQPPTTKVNYPVPESAWFTGLVWYI</sequence>
<organism evidence="3 4">
    <name type="scientific">Boletus edulis BED1</name>
    <dbReference type="NCBI Taxonomy" id="1328754"/>
    <lineage>
        <taxon>Eukaryota</taxon>
        <taxon>Fungi</taxon>
        <taxon>Dikarya</taxon>
        <taxon>Basidiomycota</taxon>
        <taxon>Agaricomycotina</taxon>
        <taxon>Agaricomycetes</taxon>
        <taxon>Agaricomycetidae</taxon>
        <taxon>Boletales</taxon>
        <taxon>Boletineae</taxon>
        <taxon>Boletaceae</taxon>
        <taxon>Boletoideae</taxon>
        <taxon>Boletus</taxon>
    </lineage>
</organism>
<feature type="compositionally biased region" description="Polar residues" evidence="1">
    <location>
        <begin position="721"/>
        <end position="751"/>
    </location>
</feature>
<dbReference type="Pfam" id="PF20722">
    <property type="entry name" value="DUF6830"/>
    <property type="match status" value="1"/>
</dbReference>
<evidence type="ECO:0000313" key="4">
    <source>
        <dbReference type="Proteomes" id="UP001194468"/>
    </source>
</evidence>
<feature type="compositionally biased region" description="Acidic residues" evidence="1">
    <location>
        <begin position="90"/>
        <end position="102"/>
    </location>
</feature>
<evidence type="ECO:0000313" key="3">
    <source>
        <dbReference type="EMBL" id="KAF8436371.1"/>
    </source>
</evidence>
<feature type="compositionally biased region" description="Acidic residues" evidence="1">
    <location>
        <begin position="703"/>
        <end position="716"/>
    </location>
</feature>
<feature type="compositionally biased region" description="Basic and acidic residues" evidence="1">
    <location>
        <begin position="849"/>
        <end position="859"/>
    </location>
</feature>
<feature type="region of interest" description="Disordered" evidence="1">
    <location>
        <begin position="385"/>
        <end position="425"/>
    </location>
</feature>
<dbReference type="EMBL" id="WHUW01000022">
    <property type="protein sequence ID" value="KAF8436371.1"/>
    <property type="molecule type" value="Genomic_DNA"/>
</dbReference>
<accession>A0AAD4BPR2</accession>
<feature type="compositionally biased region" description="Basic and acidic residues" evidence="1">
    <location>
        <begin position="385"/>
        <end position="395"/>
    </location>
</feature>
<feature type="region of interest" description="Disordered" evidence="1">
    <location>
        <begin position="696"/>
        <end position="779"/>
    </location>
</feature>
<evidence type="ECO:0000259" key="2">
    <source>
        <dbReference type="Pfam" id="PF20722"/>
    </source>
</evidence>
<feature type="compositionally biased region" description="Polar residues" evidence="1">
    <location>
        <begin position="761"/>
        <end position="779"/>
    </location>
</feature>
<feature type="region of interest" description="Disordered" evidence="1">
    <location>
        <begin position="526"/>
        <end position="555"/>
    </location>
</feature>
<reference evidence="3" key="2">
    <citation type="journal article" date="2020" name="Nat. Commun.">
        <title>Large-scale genome sequencing of mycorrhizal fungi provides insights into the early evolution of symbiotic traits.</title>
        <authorList>
            <person name="Miyauchi S."/>
            <person name="Kiss E."/>
            <person name="Kuo A."/>
            <person name="Drula E."/>
            <person name="Kohler A."/>
            <person name="Sanchez-Garcia M."/>
            <person name="Morin E."/>
            <person name="Andreopoulos B."/>
            <person name="Barry K.W."/>
            <person name="Bonito G."/>
            <person name="Buee M."/>
            <person name="Carver A."/>
            <person name="Chen C."/>
            <person name="Cichocki N."/>
            <person name="Clum A."/>
            <person name="Culley D."/>
            <person name="Crous P.W."/>
            <person name="Fauchery L."/>
            <person name="Girlanda M."/>
            <person name="Hayes R.D."/>
            <person name="Keri Z."/>
            <person name="LaButti K."/>
            <person name="Lipzen A."/>
            <person name="Lombard V."/>
            <person name="Magnuson J."/>
            <person name="Maillard F."/>
            <person name="Murat C."/>
            <person name="Nolan M."/>
            <person name="Ohm R.A."/>
            <person name="Pangilinan J."/>
            <person name="Pereira M.F."/>
            <person name="Perotto S."/>
            <person name="Peter M."/>
            <person name="Pfister S."/>
            <person name="Riley R."/>
            <person name="Sitrit Y."/>
            <person name="Stielow J.B."/>
            <person name="Szollosi G."/>
            <person name="Zifcakova L."/>
            <person name="Stursova M."/>
            <person name="Spatafora J.W."/>
            <person name="Tedersoo L."/>
            <person name="Vaario L.M."/>
            <person name="Yamada A."/>
            <person name="Yan M."/>
            <person name="Wang P."/>
            <person name="Xu J."/>
            <person name="Bruns T."/>
            <person name="Baldrian P."/>
            <person name="Vilgalys R."/>
            <person name="Dunand C."/>
            <person name="Henrissat B."/>
            <person name="Grigoriev I.V."/>
            <person name="Hibbett D."/>
            <person name="Nagy L.G."/>
            <person name="Martin F.M."/>
        </authorList>
    </citation>
    <scope>NUCLEOTIDE SEQUENCE</scope>
    <source>
        <strain evidence="3">BED1</strain>
    </source>
</reference>
<dbReference type="Proteomes" id="UP001194468">
    <property type="component" value="Unassembled WGS sequence"/>
</dbReference>
<protein>
    <recommendedName>
        <fullName evidence="2">DUF6830 domain-containing protein</fullName>
    </recommendedName>
</protein>
<feature type="domain" description="DUF6830" evidence="2">
    <location>
        <begin position="121"/>
        <end position="272"/>
    </location>
</feature>